<feature type="region of interest" description="Disordered" evidence="1">
    <location>
        <begin position="114"/>
        <end position="157"/>
    </location>
</feature>
<comment type="caution">
    <text evidence="2">The sequence shown here is derived from an EMBL/GenBank/DDBJ whole genome shotgun (WGS) entry which is preliminary data.</text>
</comment>
<organism evidence="2 3">
    <name type="scientific">Stephania japonica</name>
    <dbReference type="NCBI Taxonomy" id="461633"/>
    <lineage>
        <taxon>Eukaryota</taxon>
        <taxon>Viridiplantae</taxon>
        <taxon>Streptophyta</taxon>
        <taxon>Embryophyta</taxon>
        <taxon>Tracheophyta</taxon>
        <taxon>Spermatophyta</taxon>
        <taxon>Magnoliopsida</taxon>
        <taxon>Ranunculales</taxon>
        <taxon>Menispermaceae</taxon>
        <taxon>Menispermoideae</taxon>
        <taxon>Cissampelideae</taxon>
        <taxon>Stephania</taxon>
    </lineage>
</organism>
<dbReference type="Proteomes" id="UP001417504">
    <property type="component" value="Unassembled WGS sequence"/>
</dbReference>
<feature type="compositionally biased region" description="Low complexity" evidence="1">
    <location>
        <begin position="114"/>
        <end position="131"/>
    </location>
</feature>
<feature type="compositionally biased region" description="Pro residues" evidence="1">
    <location>
        <begin position="148"/>
        <end position="157"/>
    </location>
</feature>
<name>A0AAP0PJS4_9MAGN</name>
<evidence type="ECO:0000313" key="3">
    <source>
        <dbReference type="Proteomes" id="UP001417504"/>
    </source>
</evidence>
<protein>
    <submittedName>
        <fullName evidence="2">Uncharacterized protein</fullName>
    </submittedName>
</protein>
<sequence>MLKQQPNNCDRVKPSQLCDGVETGMILIIIKRKLQGESEGLARGPLATAPYRYPVANTPPPLNSLPHQTHLPIQTKPTRSISISPPLCPLSLSLGPLPSALCPLRAGPTLTASLSTTSPLSRPSALCASARPSPPPPSSSLLHHRDIPPQPPPLDTR</sequence>
<accession>A0AAP0PJS4</accession>
<gene>
    <name evidence="2" type="ORF">Sjap_006475</name>
</gene>
<evidence type="ECO:0000256" key="1">
    <source>
        <dbReference type="SAM" id="MobiDB-lite"/>
    </source>
</evidence>
<keyword evidence="3" id="KW-1185">Reference proteome</keyword>
<evidence type="ECO:0000313" key="2">
    <source>
        <dbReference type="EMBL" id="KAK9146572.1"/>
    </source>
</evidence>
<dbReference type="AlphaFoldDB" id="A0AAP0PJS4"/>
<reference evidence="2 3" key="1">
    <citation type="submission" date="2024-01" db="EMBL/GenBank/DDBJ databases">
        <title>Genome assemblies of Stephania.</title>
        <authorList>
            <person name="Yang L."/>
        </authorList>
    </citation>
    <scope>NUCLEOTIDE SEQUENCE [LARGE SCALE GENOMIC DNA]</scope>
    <source>
        <strain evidence="2">QJT</strain>
        <tissue evidence="2">Leaf</tissue>
    </source>
</reference>
<proteinExistence type="predicted"/>
<dbReference type="EMBL" id="JBBNAE010000002">
    <property type="protein sequence ID" value="KAK9146572.1"/>
    <property type="molecule type" value="Genomic_DNA"/>
</dbReference>